<dbReference type="InterPro" id="IPR017871">
    <property type="entry name" value="ABC_transporter-like_CS"/>
</dbReference>
<evidence type="ECO:0000256" key="5">
    <source>
        <dbReference type="ARBA" id="ARBA00022840"/>
    </source>
</evidence>
<evidence type="ECO:0000256" key="8">
    <source>
        <dbReference type="SAM" id="Coils"/>
    </source>
</evidence>
<keyword evidence="10" id="KW-0812">Transmembrane</keyword>
<dbReference type="InterPro" id="IPR032781">
    <property type="entry name" value="ABC_tran_Xtn"/>
</dbReference>
<protein>
    <recommendedName>
        <fullName evidence="7">1,3-beta-glucanosyltransferase</fullName>
        <ecNumber evidence="7">2.4.1.-</ecNumber>
    </recommendedName>
</protein>
<organism evidence="12 13">
    <name type="scientific">Psilocybe cf. subviscida</name>
    <dbReference type="NCBI Taxonomy" id="2480587"/>
    <lineage>
        <taxon>Eukaryota</taxon>
        <taxon>Fungi</taxon>
        <taxon>Dikarya</taxon>
        <taxon>Basidiomycota</taxon>
        <taxon>Agaricomycotina</taxon>
        <taxon>Agaricomycetes</taxon>
        <taxon>Agaricomycetidae</taxon>
        <taxon>Agaricales</taxon>
        <taxon>Agaricineae</taxon>
        <taxon>Strophariaceae</taxon>
        <taxon>Psilocybe</taxon>
    </lineage>
</organism>
<dbReference type="Proteomes" id="UP000567179">
    <property type="component" value="Unassembled WGS sequence"/>
</dbReference>
<keyword evidence="3" id="KW-0677">Repeat</keyword>
<dbReference type="InterPro" id="IPR009571">
    <property type="entry name" value="SUR7/Rim9-like_fungi"/>
</dbReference>
<dbReference type="Pfam" id="PF12848">
    <property type="entry name" value="ABC_tran_Xtn"/>
    <property type="match status" value="1"/>
</dbReference>
<dbReference type="InterPro" id="IPR050611">
    <property type="entry name" value="ABCF"/>
</dbReference>
<keyword evidence="10" id="KW-1133">Transmembrane helix</keyword>
<evidence type="ECO:0000256" key="4">
    <source>
        <dbReference type="ARBA" id="ARBA00022741"/>
    </source>
</evidence>
<name>A0A8H5AZE1_9AGAR</name>
<evidence type="ECO:0000256" key="9">
    <source>
        <dbReference type="SAM" id="MobiDB-lite"/>
    </source>
</evidence>
<dbReference type="Pfam" id="PF00005">
    <property type="entry name" value="ABC_tran"/>
    <property type="match status" value="2"/>
</dbReference>
<dbReference type="PANTHER" id="PTHR19211">
    <property type="entry name" value="ATP-BINDING TRANSPORT PROTEIN-RELATED"/>
    <property type="match status" value="1"/>
</dbReference>
<dbReference type="Gene3D" id="3.20.20.80">
    <property type="entry name" value="Glycosidases"/>
    <property type="match status" value="1"/>
</dbReference>
<keyword evidence="6" id="KW-0325">Glycoprotein</keyword>
<dbReference type="InterPro" id="IPR004886">
    <property type="entry name" value="Glucanosyltransferase"/>
</dbReference>
<dbReference type="InterPro" id="IPR003439">
    <property type="entry name" value="ABC_transporter-like_ATP-bd"/>
</dbReference>
<comment type="similarity">
    <text evidence="1 7">Belongs to the glycosyl hydrolase 72 family.</text>
</comment>
<feature type="domain" description="ABC transporter" evidence="11">
    <location>
        <begin position="1337"/>
        <end position="1521"/>
    </location>
</feature>
<dbReference type="Pfam" id="PF03198">
    <property type="entry name" value="Glyco_hydro_72"/>
    <property type="match status" value="1"/>
</dbReference>
<dbReference type="EMBL" id="JAACJJ010000056">
    <property type="protein sequence ID" value="KAF5313223.1"/>
    <property type="molecule type" value="Genomic_DNA"/>
</dbReference>
<keyword evidence="7" id="KW-0336">GPI-anchor</keyword>
<dbReference type="PROSITE" id="PS50893">
    <property type="entry name" value="ABC_TRANSPORTER_2"/>
    <property type="match status" value="1"/>
</dbReference>
<dbReference type="Gene3D" id="1.20.58.1040">
    <property type="match status" value="1"/>
</dbReference>
<dbReference type="Pfam" id="PF06687">
    <property type="entry name" value="SUR7"/>
    <property type="match status" value="1"/>
</dbReference>
<keyword evidence="7 10" id="KW-0472">Membrane</keyword>
<feature type="transmembrane region" description="Helical" evidence="10">
    <location>
        <begin position="130"/>
        <end position="155"/>
    </location>
</feature>
<feature type="transmembrane region" description="Helical" evidence="10">
    <location>
        <begin position="176"/>
        <end position="199"/>
    </location>
</feature>
<dbReference type="Gene3D" id="3.40.50.300">
    <property type="entry name" value="P-loop containing nucleotide triphosphate hydrolases"/>
    <property type="match status" value="3"/>
</dbReference>
<accession>A0A8H5AZE1</accession>
<dbReference type="InterPro" id="IPR027417">
    <property type="entry name" value="P-loop_NTPase"/>
</dbReference>
<dbReference type="SUPFAM" id="SSF52540">
    <property type="entry name" value="P-loop containing nucleoside triphosphate hydrolases"/>
    <property type="match status" value="1"/>
</dbReference>
<dbReference type="SMART" id="SM00382">
    <property type="entry name" value="AAA"/>
    <property type="match status" value="2"/>
</dbReference>
<keyword evidence="8" id="KW-0175">Coiled coil</keyword>
<dbReference type="GO" id="GO:0016887">
    <property type="term" value="F:ATP hydrolysis activity"/>
    <property type="evidence" value="ECO:0007669"/>
    <property type="project" value="InterPro"/>
</dbReference>
<feature type="compositionally biased region" description="Polar residues" evidence="9">
    <location>
        <begin position="782"/>
        <end position="798"/>
    </location>
</feature>
<dbReference type="PANTHER" id="PTHR19211:SF117">
    <property type="entry name" value="ATP-BINDING CASSETTE SUB-FAMILY F MEMBER 3"/>
    <property type="match status" value="1"/>
</dbReference>
<comment type="caution">
    <text evidence="12">The sequence shown here is derived from an EMBL/GenBank/DDBJ whole genome shotgun (WGS) entry which is preliminary data.</text>
</comment>
<dbReference type="SUPFAM" id="SSF51445">
    <property type="entry name" value="(Trans)glycosidases"/>
    <property type="match status" value="1"/>
</dbReference>
<reference evidence="12 13" key="1">
    <citation type="journal article" date="2020" name="ISME J.">
        <title>Uncovering the hidden diversity of litter-decomposition mechanisms in mushroom-forming fungi.</title>
        <authorList>
            <person name="Floudas D."/>
            <person name="Bentzer J."/>
            <person name="Ahren D."/>
            <person name="Johansson T."/>
            <person name="Persson P."/>
            <person name="Tunlid A."/>
        </authorList>
    </citation>
    <scope>NUCLEOTIDE SEQUENCE [LARGE SCALE GENOMIC DNA]</scope>
    <source>
        <strain evidence="12 13">CBS 101986</strain>
    </source>
</reference>
<dbReference type="GO" id="GO:0005886">
    <property type="term" value="C:plasma membrane"/>
    <property type="evidence" value="ECO:0007669"/>
    <property type="project" value="UniProtKB-SubCell"/>
</dbReference>
<keyword evidence="2" id="KW-0732">Signal</keyword>
<feature type="region of interest" description="Disordered" evidence="9">
    <location>
        <begin position="779"/>
        <end position="798"/>
    </location>
</feature>
<dbReference type="OrthoDB" id="2110130at2759"/>
<dbReference type="PROSITE" id="PS00211">
    <property type="entry name" value="ABC_TRANSPORTER_1"/>
    <property type="match status" value="1"/>
</dbReference>
<evidence type="ECO:0000256" key="2">
    <source>
        <dbReference type="ARBA" id="ARBA00022729"/>
    </source>
</evidence>
<keyword evidence="5" id="KW-0067">ATP-binding</keyword>
<dbReference type="InterPro" id="IPR012946">
    <property type="entry name" value="X8"/>
</dbReference>
<keyword evidence="4" id="KW-0547">Nucleotide-binding</keyword>
<evidence type="ECO:0000256" key="7">
    <source>
        <dbReference type="RuleBase" id="RU361209"/>
    </source>
</evidence>
<dbReference type="GO" id="GO:0098552">
    <property type="term" value="C:side of membrane"/>
    <property type="evidence" value="ECO:0007669"/>
    <property type="project" value="UniProtKB-KW"/>
</dbReference>
<dbReference type="GO" id="GO:0071852">
    <property type="term" value="P:fungal-type cell wall organization or biogenesis"/>
    <property type="evidence" value="ECO:0007669"/>
    <property type="project" value="UniProtKB-ARBA"/>
</dbReference>
<comment type="subcellular location">
    <subcellularLocation>
        <location evidence="7">Cell membrane</location>
        <topology evidence="7">Lipid-anchor</topology>
        <topology evidence="7">GPI-anchor</topology>
    </subcellularLocation>
</comment>
<evidence type="ECO:0000256" key="6">
    <source>
        <dbReference type="ARBA" id="ARBA00023180"/>
    </source>
</evidence>
<keyword evidence="7" id="KW-0808">Transferase</keyword>
<gene>
    <name evidence="12" type="ORF">D9619_003111</name>
</gene>
<dbReference type="GO" id="GO:0005524">
    <property type="term" value="F:ATP binding"/>
    <property type="evidence" value="ECO:0007669"/>
    <property type="project" value="UniProtKB-KW"/>
</dbReference>
<evidence type="ECO:0000256" key="1">
    <source>
        <dbReference type="ARBA" id="ARBA00007528"/>
    </source>
</evidence>
<keyword evidence="13" id="KW-1185">Reference proteome</keyword>
<proteinExistence type="inferred from homology"/>
<evidence type="ECO:0000256" key="3">
    <source>
        <dbReference type="ARBA" id="ARBA00022737"/>
    </source>
</evidence>
<dbReference type="EC" id="2.4.1.-" evidence="7"/>
<dbReference type="Pfam" id="PF07983">
    <property type="entry name" value="X8"/>
    <property type="match status" value="1"/>
</dbReference>
<sequence>MGDFVSGAIFNNVTGLYTTNASTPLDEQAGLRDFYEFGLYSYCAYVSDGGGTCSNRTTAHAFKPFDAVSSDMPQNYSVISGSSIIPLNLTFKDSKYTGQTSKAAYWMILLGTICAALTLITGFAKSNLTFFVSTIFSIAGSLFLLIGSSLWTVLIKKTEAINSSGVEIFVSEGTGLFLLWASFACLFLSVIPSVLRYFAQTIKYNEFKVRNAKRLEAPPQATACIAPPPPSFELPPLTLALGKLSPSLSYELLIVGSDHHINTEMFKASRAYTLLLLASTLATSVQAISRITRSGRYLYDESGSRFYIKGVAYQEQGVVVQSDDNAFGEPSTFVDPLAIGDACKRDLPYLQELGVNTIRVYSVNSSLNHDDCMTAFSNAGIYTMCAHLSPIFPLADSIDLALPLNGSIDRLAPTWSTNLLNQYTQTIDALAKYDNVLAYNVGNEVVLQESTSIAPFVKAAARDIRAYLTSKGSSALVGYAAINGASSWREPLANYLSCDISGKNSGSSAIDIYGLNDYEWCGSSTFQNSYARTTAAFANYNVVAYFSEFGCIKSPPRLWTETEALFGSDMNTVWSGGIAFSYFPAASVEGQFGIVTISQDGKTVTTSEDFTRLKEEYGKVSFINSPSQSSAASSYPTCAAPSTDFAASNTLPSTPNAPACECVKNSFGCQFTPVTSNYSTIVGELLNYGCSLLGQGGLSCDAISGNGGSGVYGDLSGCDPTIKLAYVMTQYYLSNAKSAASCSFAGNGTVNPNGASSASAASSAQSSCIANPSAVFTPAPAGNTNKPTGTGGSSAPAQSSGTSAAISLVAEKNPLFALGVMSQSIASSIMLVVPSVRSGGSGPIHDWDQAAARHTLRLVTIFGPCNKNTMSSEDIAEEIRTSFPGTEEVIVQYLAGYLVDDAGEEEDVLYVAQEILKSVAAGRDDVLQTLMLRLGDILEEQLSLRLKNKSRPKLQKLDKVMDMSKSHLSSTIGLSEGVDLESINKGKASRVDIKKLEKQEAKIKAKIEKRSRRDLYEGSKLVDAHKKQTGRSGASLTLAHGRRYGLIGRNGVGKSTLLRQIAMREVPIPAHITILFVEQEIVGDDTKAIDSVLKADVWRDHLMNEQVALDAKLNALETEGDDRRFEEAREELSSRLAEVHQRLSDMDAESGPARAAALLAEANAVIQWRMEPALLLLDEPSNHISDHSNIIVDLNALAWLEDYLQTWPGTLLVVYALLRPDHIIFRTKAVANSDAVATDIVHQHSGRLDYYKGNFMQFYATKSDRDKNLRKEYDTQMEYRKHLQAFIDRWRYNANRAAQAQMKIKILEKLPDLQPPEEEETEQFKFPETDKISPPLLQMNEVTFGYTPEKLILKNVNFDVGLDSRVAMVGANGAGKSTLGYFAQHHVDTLDPTMSPVQFLASRYPGRTEQEYRQHLGNFQISGMTGLQLIGTLSGGQKSRVAFSLLSLQKPHILLLDEGLDALMLALKTWNGGVIIISHDEKFITTVADELWVCGDGTVKKFKGDVQSYKNLIVSNIKAKP</sequence>
<evidence type="ECO:0000313" key="13">
    <source>
        <dbReference type="Proteomes" id="UP000567179"/>
    </source>
</evidence>
<dbReference type="SMART" id="SM00768">
    <property type="entry name" value="X8"/>
    <property type="match status" value="1"/>
</dbReference>
<evidence type="ECO:0000259" key="11">
    <source>
        <dbReference type="PROSITE" id="PS50893"/>
    </source>
</evidence>
<dbReference type="GO" id="GO:0042123">
    <property type="term" value="F:glucanosyltransferase activity"/>
    <property type="evidence" value="ECO:0007669"/>
    <property type="project" value="UniProtKB-ARBA"/>
</dbReference>
<evidence type="ECO:0000313" key="12">
    <source>
        <dbReference type="EMBL" id="KAF5313223.1"/>
    </source>
</evidence>
<dbReference type="InterPro" id="IPR017853">
    <property type="entry name" value="GH"/>
</dbReference>
<dbReference type="InterPro" id="IPR003593">
    <property type="entry name" value="AAA+_ATPase"/>
</dbReference>
<feature type="transmembrane region" description="Helical" evidence="10">
    <location>
        <begin position="103"/>
        <end position="124"/>
    </location>
</feature>
<evidence type="ECO:0000256" key="10">
    <source>
        <dbReference type="SAM" id="Phobius"/>
    </source>
</evidence>
<keyword evidence="7" id="KW-0449">Lipoprotein</keyword>
<feature type="coiled-coil region" evidence="8">
    <location>
        <begin position="1099"/>
        <end position="1149"/>
    </location>
</feature>
<comment type="function">
    <text evidence="7">Splits internally a 1,3-beta-glucan molecule and transfers the newly generated reducing end (the donor) to the non-reducing end of another 1,3-beta-glucan molecule (the acceptor) forming a 1,3-beta linkage, resulting in the elongation of 1,3-beta-glucan chains in the cell wall.</text>
</comment>